<gene>
    <name evidence="6" type="ORF">D0Y65_024336</name>
</gene>
<dbReference type="InterPro" id="IPR013785">
    <property type="entry name" value="Aldolase_TIM"/>
</dbReference>
<name>A0A445J1Q2_GLYSO</name>
<dbReference type="GO" id="GO:0009505">
    <property type="term" value="C:plant-type cell wall"/>
    <property type="evidence" value="ECO:0007669"/>
    <property type="project" value="TreeGrafter"/>
</dbReference>
<evidence type="ECO:0000256" key="3">
    <source>
        <dbReference type="ARBA" id="ARBA00023295"/>
    </source>
</evidence>
<evidence type="ECO:0000313" key="6">
    <source>
        <dbReference type="EMBL" id="RZB92278.1"/>
    </source>
</evidence>
<feature type="signal peptide" evidence="5">
    <location>
        <begin position="1"/>
        <end position="40"/>
    </location>
</feature>
<accession>A0A445J1Q2</accession>
<organism evidence="6 7">
    <name type="scientific">Glycine soja</name>
    <name type="common">Wild soybean</name>
    <dbReference type="NCBI Taxonomy" id="3848"/>
    <lineage>
        <taxon>Eukaryota</taxon>
        <taxon>Viridiplantae</taxon>
        <taxon>Streptophyta</taxon>
        <taxon>Embryophyta</taxon>
        <taxon>Tracheophyta</taxon>
        <taxon>Spermatophyta</taxon>
        <taxon>Magnoliopsida</taxon>
        <taxon>eudicotyledons</taxon>
        <taxon>Gunneridae</taxon>
        <taxon>Pentapetalae</taxon>
        <taxon>rosids</taxon>
        <taxon>fabids</taxon>
        <taxon>Fabales</taxon>
        <taxon>Fabaceae</taxon>
        <taxon>Papilionoideae</taxon>
        <taxon>50 kb inversion clade</taxon>
        <taxon>NPAAA clade</taxon>
        <taxon>indigoferoid/millettioid clade</taxon>
        <taxon>Phaseoleae</taxon>
        <taxon>Glycine</taxon>
        <taxon>Glycine subgen. Soja</taxon>
    </lineage>
</organism>
<dbReference type="AlphaFoldDB" id="A0A445J1Q2"/>
<dbReference type="PRINTS" id="PR00740">
    <property type="entry name" value="GLHYDRLASE27"/>
</dbReference>
<evidence type="ECO:0000313" key="7">
    <source>
        <dbReference type="Proteomes" id="UP000289340"/>
    </source>
</evidence>
<proteinExistence type="inferred from homology"/>
<feature type="chain" id="PRO_5019271395" description="Alpha-galactosidase" evidence="5">
    <location>
        <begin position="41"/>
        <end position="387"/>
    </location>
</feature>
<dbReference type="EC" id="3.2.1.22" evidence="4"/>
<keyword evidence="7" id="KW-1185">Reference proteome</keyword>
<dbReference type="PANTHER" id="PTHR11452:SF33">
    <property type="entry name" value="ALPHA-GALACTOSIDASE 2"/>
    <property type="match status" value="1"/>
</dbReference>
<dbReference type="PANTHER" id="PTHR11452">
    <property type="entry name" value="ALPHA-GALACTOSIDASE/ALPHA-N-ACETYLGALACTOSAMINIDASE"/>
    <property type="match status" value="1"/>
</dbReference>
<dbReference type="Proteomes" id="UP000289340">
    <property type="component" value="Chromosome 9"/>
</dbReference>
<dbReference type="SUPFAM" id="SSF51445">
    <property type="entry name" value="(Trans)glycosidases"/>
    <property type="match status" value="1"/>
</dbReference>
<protein>
    <recommendedName>
        <fullName evidence="4">Alpha-galactosidase</fullName>
        <ecNumber evidence="4">3.2.1.22</ecNumber>
    </recommendedName>
    <alternativeName>
        <fullName evidence="4">Melibiase</fullName>
    </alternativeName>
</protein>
<keyword evidence="3 4" id="KW-0326">Glycosidase</keyword>
<comment type="similarity">
    <text evidence="1 4">Belongs to the glycosyl hydrolase 27 family.</text>
</comment>
<sequence>MVYNMVIQYSSNWSCNLSMMARLALCLLVMLSNNASSSSARLLFNRTRGGFTIMPKEVHRRNLLDNGLGHTPPMGWNSWNHFACNIKEDLIRETADAMVSTGLAALGYQYINIDDCWGELNRDSKGNLVPKASTFPSGMKALADYVHKNGLKLGIYSDAGNQTCSKTMPGSLGHEEQDAKTFASWGIDYLKYDNCENNNISPKERYPPMSEALANTGRPIFFSLCEWGSEDPATWAKSVGNSWRTTGDIEDKWDSMISRADLNDKWASYAGPGGWNDPDMLEVGNGGMTTEEYRAHFSIWSLAKAPLLIGCDIRALDATTKELLSNKEVIAVNQDKLGVQGKKVKSTNDLEVTTFPFQCFFSSKTGDKVVSIFLYNDIPCFHITTKL</sequence>
<dbReference type="InterPro" id="IPR017853">
    <property type="entry name" value="GH"/>
</dbReference>
<evidence type="ECO:0000256" key="4">
    <source>
        <dbReference type="RuleBase" id="RU361168"/>
    </source>
</evidence>
<dbReference type="InterPro" id="IPR002241">
    <property type="entry name" value="Glyco_hydro_27"/>
</dbReference>
<keyword evidence="2 4" id="KW-0378">Hydrolase</keyword>
<evidence type="ECO:0000256" key="1">
    <source>
        <dbReference type="ARBA" id="ARBA00009743"/>
    </source>
</evidence>
<evidence type="ECO:0000256" key="5">
    <source>
        <dbReference type="SAM" id="SignalP"/>
    </source>
</evidence>
<dbReference type="InterPro" id="IPR000111">
    <property type="entry name" value="Glyco_hydro_27/36_CS"/>
</dbReference>
<dbReference type="Gene3D" id="3.20.20.70">
    <property type="entry name" value="Aldolase class I"/>
    <property type="match status" value="1"/>
</dbReference>
<dbReference type="Pfam" id="PF16499">
    <property type="entry name" value="Melibiase_2"/>
    <property type="match status" value="1"/>
</dbReference>
<comment type="caution">
    <text evidence="6">The sequence shown here is derived from an EMBL/GenBank/DDBJ whole genome shotgun (WGS) entry which is preliminary data.</text>
</comment>
<reference evidence="6 7" key="1">
    <citation type="submission" date="2018-09" db="EMBL/GenBank/DDBJ databases">
        <title>A high-quality reference genome of wild soybean provides a powerful tool to mine soybean genomes.</title>
        <authorList>
            <person name="Xie M."/>
            <person name="Chung C.Y.L."/>
            <person name="Li M.-W."/>
            <person name="Wong F.-L."/>
            <person name="Chan T.-F."/>
            <person name="Lam H.-M."/>
        </authorList>
    </citation>
    <scope>NUCLEOTIDE SEQUENCE [LARGE SCALE GENOMIC DNA]</scope>
    <source>
        <strain evidence="7">cv. W05</strain>
        <tissue evidence="6">Hypocotyl of etiolated seedlings</tissue>
    </source>
</reference>
<dbReference type="GO" id="GO:0005975">
    <property type="term" value="P:carbohydrate metabolic process"/>
    <property type="evidence" value="ECO:0007669"/>
    <property type="project" value="InterPro"/>
</dbReference>
<dbReference type="GO" id="GO:0004557">
    <property type="term" value="F:alpha-galactosidase activity"/>
    <property type="evidence" value="ECO:0007669"/>
    <property type="project" value="UniProtKB-EC"/>
</dbReference>
<comment type="catalytic activity">
    <reaction evidence="4">
        <text>Hydrolysis of terminal, non-reducing alpha-D-galactose residues in alpha-D-galactosides, including galactose oligosaccharides, galactomannans and galactolipids.</text>
        <dbReference type="EC" id="3.2.1.22"/>
    </reaction>
</comment>
<dbReference type="FunFam" id="3.20.20.70:FF:000093">
    <property type="entry name" value="Alpha-galactosidase"/>
    <property type="match status" value="1"/>
</dbReference>
<evidence type="ECO:0000256" key="2">
    <source>
        <dbReference type="ARBA" id="ARBA00022801"/>
    </source>
</evidence>
<keyword evidence="4" id="KW-1015">Disulfide bond</keyword>
<dbReference type="CDD" id="cd14792">
    <property type="entry name" value="GH27"/>
    <property type="match status" value="1"/>
</dbReference>
<dbReference type="PROSITE" id="PS00512">
    <property type="entry name" value="ALPHA_GALACTOSIDASE"/>
    <property type="match status" value="1"/>
</dbReference>
<dbReference type="EMBL" id="QZWG01000009">
    <property type="protein sequence ID" value="RZB92278.1"/>
    <property type="molecule type" value="Genomic_DNA"/>
</dbReference>
<keyword evidence="5" id="KW-0732">Signal</keyword>